<dbReference type="SUPFAM" id="SSF46785">
    <property type="entry name" value="Winged helix' DNA-binding domain"/>
    <property type="match status" value="1"/>
</dbReference>
<dbReference type="InParanoid" id="K0IMV2"/>
<dbReference type="GO" id="GO:0032259">
    <property type="term" value="P:methylation"/>
    <property type="evidence" value="ECO:0007669"/>
    <property type="project" value="UniProtKB-KW"/>
</dbReference>
<accession>K0IMV2</accession>
<evidence type="ECO:0000256" key="1">
    <source>
        <dbReference type="ARBA" id="ARBA00022603"/>
    </source>
</evidence>
<dbReference type="Gene3D" id="3.40.50.150">
    <property type="entry name" value="Vaccinia Virus protein VP39"/>
    <property type="match status" value="1"/>
</dbReference>
<dbReference type="InterPro" id="IPR036390">
    <property type="entry name" value="WH_DNA-bd_sf"/>
</dbReference>
<dbReference type="GO" id="GO:0008171">
    <property type="term" value="F:O-methyltransferase activity"/>
    <property type="evidence" value="ECO:0007669"/>
    <property type="project" value="InterPro"/>
</dbReference>
<sequence length="343" mass="37556">MNDQVSPEPIFQMATAYWVSKTLMAAVEFELFTKISNRSVTLEELQKVLGMTARPADVFATALVSLGLLNTSKDGRGGRLFSNSPLSATFLDRNKPSYMGDIISMFDKRLYNMWDKLPQCLLTNKPAGGSGEEMFGQARSNQATEQMQKFTHAMYGVSVGPAMALAKVFDFSKYDSLIDIGGGSGVYAIQAAQANPCLSATIADLAPVCQVADEYIRRFNLQGRVKTKVLDFFKEDIPTGYDVALLSHIIHDWSEEKDVSLLKKIYGSLNSGGAVIISEWLLDDEKTGPAFAALMGMNMIIETEGGRNYSFAEISKMLASAGFSKIEKRPLLGPASVVIGYKR</sequence>
<keyword evidence="2 6" id="KW-0808">Transferase</keyword>
<keyword evidence="3" id="KW-0949">S-adenosyl-L-methionine</keyword>
<protein>
    <submittedName>
        <fullName evidence="6">Putative o-methyltransferase, family 2</fullName>
    </submittedName>
</protein>
<dbReference type="EMBL" id="CP002408">
    <property type="protein sequence ID" value="AFU58269.1"/>
    <property type="molecule type" value="Genomic_DNA"/>
</dbReference>
<name>K0IMV2_NITGG</name>
<dbReference type="HOGENOM" id="CLU_005533_4_1_2"/>
<dbReference type="BioCyc" id="CNIT1237085:G1324-1329-MONOMER"/>
<dbReference type="AlphaFoldDB" id="K0IMV2"/>
<dbReference type="GeneID" id="13797590"/>
<organism evidence="6 7">
    <name type="scientific">Nitrososphaera gargensis (strain Ga9.2)</name>
    <dbReference type="NCBI Taxonomy" id="1237085"/>
    <lineage>
        <taxon>Archaea</taxon>
        <taxon>Nitrososphaerota</taxon>
        <taxon>Nitrososphaeria</taxon>
        <taxon>Nitrososphaerales</taxon>
        <taxon>Nitrososphaeraceae</taxon>
        <taxon>Nitrososphaera</taxon>
    </lineage>
</organism>
<dbReference type="InterPro" id="IPR012967">
    <property type="entry name" value="COMT_dimerisation"/>
</dbReference>
<evidence type="ECO:0000259" key="4">
    <source>
        <dbReference type="Pfam" id="PF00891"/>
    </source>
</evidence>
<dbReference type="Proteomes" id="UP000008037">
    <property type="component" value="Chromosome"/>
</dbReference>
<dbReference type="PIRSF" id="PIRSF005739">
    <property type="entry name" value="O-mtase"/>
    <property type="match status" value="1"/>
</dbReference>
<dbReference type="STRING" id="1237085.Ngar_c13310"/>
<evidence type="ECO:0000256" key="3">
    <source>
        <dbReference type="ARBA" id="ARBA00022691"/>
    </source>
</evidence>
<proteinExistence type="predicted"/>
<dbReference type="GO" id="GO:0046983">
    <property type="term" value="F:protein dimerization activity"/>
    <property type="evidence" value="ECO:0007669"/>
    <property type="project" value="InterPro"/>
</dbReference>
<dbReference type="InterPro" id="IPR029063">
    <property type="entry name" value="SAM-dependent_MTases_sf"/>
</dbReference>
<reference evidence="6 7" key="1">
    <citation type="journal article" date="2012" name="Environ. Microbiol.">
        <title>The genome of the ammonia-oxidizing Candidatus Nitrososphaera gargensis: insights into metabolic versatility and environmental adaptations.</title>
        <authorList>
            <person name="Spang A."/>
            <person name="Poehlein A."/>
            <person name="Offre P."/>
            <person name="Zumbragel S."/>
            <person name="Haider S."/>
            <person name="Rychlik N."/>
            <person name="Nowka B."/>
            <person name="Schmeisser C."/>
            <person name="Lebedeva E.V."/>
            <person name="Rattei T."/>
            <person name="Bohm C."/>
            <person name="Schmid M."/>
            <person name="Galushko A."/>
            <person name="Hatzenpichler R."/>
            <person name="Weinmaier T."/>
            <person name="Daniel R."/>
            <person name="Schleper C."/>
            <person name="Spieck E."/>
            <person name="Streit W."/>
            <person name="Wagner M."/>
        </authorList>
    </citation>
    <scope>NUCLEOTIDE SEQUENCE [LARGE SCALE GENOMIC DNA]</scope>
    <source>
        <strain evidence="7">Ga9.2</strain>
    </source>
</reference>
<dbReference type="InterPro" id="IPR016461">
    <property type="entry name" value="COMT-like"/>
</dbReference>
<feature type="domain" description="O-methyltransferase C-terminal" evidence="4">
    <location>
        <begin position="140"/>
        <end position="324"/>
    </location>
</feature>
<gene>
    <name evidence="6" type="ordered locus">Ngar_c13310</name>
</gene>
<evidence type="ECO:0000313" key="7">
    <source>
        <dbReference type="Proteomes" id="UP000008037"/>
    </source>
</evidence>
<dbReference type="CDD" id="cd02440">
    <property type="entry name" value="AdoMet_MTases"/>
    <property type="match status" value="1"/>
</dbReference>
<evidence type="ECO:0000256" key="2">
    <source>
        <dbReference type="ARBA" id="ARBA00022679"/>
    </source>
</evidence>
<dbReference type="PANTHER" id="PTHR43712:SF2">
    <property type="entry name" value="O-METHYLTRANSFERASE CICE"/>
    <property type="match status" value="1"/>
</dbReference>
<dbReference type="PROSITE" id="PS51683">
    <property type="entry name" value="SAM_OMT_II"/>
    <property type="match status" value="1"/>
</dbReference>
<dbReference type="PANTHER" id="PTHR43712">
    <property type="entry name" value="PUTATIVE (AFU_ORTHOLOGUE AFUA_4G14580)-RELATED"/>
    <property type="match status" value="1"/>
</dbReference>
<dbReference type="Pfam" id="PF00891">
    <property type="entry name" value="Methyltransf_2"/>
    <property type="match status" value="1"/>
</dbReference>
<dbReference type="InterPro" id="IPR001077">
    <property type="entry name" value="COMT_C"/>
</dbReference>
<feature type="domain" description="O-methyltransferase dimerisation" evidence="5">
    <location>
        <begin position="12"/>
        <end position="92"/>
    </location>
</feature>
<dbReference type="InterPro" id="IPR036388">
    <property type="entry name" value="WH-like_DNA-bd_sf"/>
</dbReference>
<evidence type="ECO:0000259" key="5">
    <source>
        <dbReference type="Pfam" id="PF08100"/>
    </source>
</evidence>
<keyword evidence="1 6" id="KW-0489">Methyltransferase</keyword>
<keyword evidence="7" id="KW-1185">Reference proteome</keyword>
<dbReference type="RefSeq" id="WP_015018806.1">
    <property type="nucleotide sequence ID" value="NC_018719.1"/>
</dbReference>
<dbReference type="OrthoDB" id="146767at2157"/>
<dbReference type="Gene3D" id="1.10.10.10">
    <property type="entry name" value="Winged helix-like DNA-binding domain superfamily/Winged helix DNA-binding domain"/>
    <property type="match status" value="1"/>
</dbReference>
<dbReference type="SUPFAM" id="SSF53335">
    <property type="entry name" value="S-adenosyl-L-methionine-dependent methyltransferases"/>
    <property type="match status" value="1"/>
</dbReference>
<evidence type="ECO:0000313" key="6">
    <source>
        <dbReference type="EMBL" id="AFU58269.1"/>
    </source>
</evidence>
<dbReference type="KEGG" id="nga:Ngar_c13310"/>
<dbReference type="Pfam" id="PF08100">
    <property type="entry name" value="Dimerisation"/>
    <property type="match status" value="1"/>
</dbReference>